<gene>
    <name evidence="4" type="ORF">BECKFW1821A_GA0114235_10608</name>
    <name evidence="3" type="ORF">BECKFW1821B_GA0114236_102224</name>
</gene>
<sequence>MPIEKTETEIQDLAAIQKHLNKSQLISALADGTGLTKKDVTYVLDELSRIISRHVRSDGAREFILPGLLKIRTVYKPATEERRGILGITGQETVFQAKAARMVVKITPLTGLKDMAQVGLTDEMTS</sequence>
<protein>
    <submittedName>
        <fullName evidence="3">Nucleoid DNA-binding protein</fullName>
    </submittedName>
</protein>
<evidence type="ECO:0000313" key="4">
    <source>
        <dbReference type="EMBL" id="VFJ56318.1"/>
    </source>
</evidence>
<evidence type="ECO:0000313" key="3">
    <source>
        <dbReference type="EMBL" id="VFJ55321.1"/>
    </source>
</evidence>
<dbReference type="SUPFAM" id="SSF47729">
    <property type="entry name" value="IHF-like DNA-binding proteins"/>
    <property type="match status" value="1"/>
</dbReference>
<comment type="similarity">
    <text evidence="1">Belongs to the bacterial histone-like protein family.</text>
</comment>
<evidence type="ECO:0000256" key="2">
    <source>
        <dbReference type="ARBA" id="ARBA00023125"/>
    </source>
</evidence>
<keyword evidence="2 3" id="KW-0238">DNA-binding</keyword>
<dbReference type="InterPro" id="IPR010992">
    <property type="entry name" value="IHF-like_DNA-bd_dom_sf"/>
</dbReference>
<evidence type="ECO:0000256" key="1">
    <source>
        <dbReference type="ARBA" id="ARBA00010529"/>
    </source>
</evidence>
<dbReference type="InterPro" id="IPR000119">
    <property type="entry name" value="Hist_DNA-bd"/>
</dbReference>
<proteinExistence type="inferred from homology"/>
<dbReference type="EMBL" id="CAADEW010000060">
    <property type="protein sequence ID" value="VFJ56318.1"/>
    <property type="molecule type" value="Genomic_DNA"/>
</dbReference>
<dbReference type="AlphaFoldDB" id="A0A450SNG2"/>
<dbReference type="EMBL" id="CAADFD010000022">
    <property type="protein sequence ID" value="VFJ55321.1"/>
    <property type="molecule type" value="Genomic_DNA"/>
</dbReference>
<dbReference type="GO" id="GO:0003677">
    <property type="term" value="F:DNA binding"/>
    <property type="evidence" value="ECO:0007669"/>
    <property type="project" value="UniProtKB-KW"/>
</dbReference>
<dbReference type="Pfam" id="PF00216">
    <property type="entry name" value="Bac_DNA_binding"/>
    <property type="match status" value="1"/>
</dbReference>
<organism evidence="3">
    <name type="scientific">Candidatus Kentrum sp. FW</name>
    <dbReference type="NCBI Taxonomy" id="2126338"/>
    <lineage>
        <taxon>Bacteria</taxon>
        <taxon>Pseudomonadati</taxon>
        <taxon>Pseudomonadota</taxon>
        <taxon>Gammaproteobacteria</taxon>
        <taxon>Candidatus Kentrum</taxon>
    </lineage>
</organism>
<accession>A0A450SNG2</accession>
<dbReference type="GO" id="GO:0030527">
    <property type="term" value="F:structural constituent of chromatin"/>
    <property type="evidence" value="ECO:0007669"/>
    <property type="project" value="InterPro"/>
</dbReference>
<dbReference type="CDD" id="cd13834">
    <property type="entry name" value="HU_like"/>
    <property type="match status" value="1"/>
</dbReference>
<dbReference type="Gene3D" id="4.10.520.10">
    <property type="entry name" value="IHF-like DNA-binding proteins"/>
    <property type="match status" value="1"/>
</dbReference>
<name>A0A450SNG2_9GAMM</name>
<reference evidence="3" key="1">
    <citation type="submission" date="2019-02" db="EMBL/GenBank/DDBJ databases">
        <authorList>
            <person name="Gruber-Vodicka R. H."/>
            <person name="Seah K. B. B."/>
        </authorList>
    </citation>
    <scope>NUCLEOTIDE SEQUENCE</scope>
    <source>
        <strain evidence="3">BECK_BZ106</strain>
        <strain evidence="4">BECK_BZ15</strain>
    </source>
</reference>